<dbReference type="EMBL" id="JANKHO010002489">
    <property type="protein sequence ID" value="KAJ3492057.1"/>
    <property type="molecule type" value="Genomic_DNA"/>
</dbReference>
<evidence type="ECO:0000313" key="1">
    <source>
        <dbReference type="EMBL" id="KAJ3492057.1"/>
    </source>
</evidence>
<comment type="caution">
    <text evidence="1">The sequence shown here is derived from an EMBL/GenBank/DDBJ whole genome shotgun (WGS) entry which is preliminary data.</text>
</comment>
<gene>
    <name evidence="1" type="ORF">NLJ89_g11280</name>
</gene>
<evidence type="ECO:0000313" key="2">
    <source>
        <dbReference type="Proteomes" id="UP001148786"/>
    </source>
</evidence>
<protein>
    <submittedName>
        <fullName evidence="1">Uncharacterized protein</fullName>
    </submittedName>
</protein>
<dbReference type="Proteomes" id="UP001148786">
    <property type="component" value="Unassembled WGS sequence"/>
</dbReference>
<organism evidence="1 2">
    <name type="scientific">Agrocybe chaxingu</name>
    <dbReference type="NCBI Taxonomy" id="84603"/>
    <lineage>
        <taxon>Eukaryota</taxon>
        <taxon>Fungi</taxon>
        <taxon>Dikarya</taxon>
        <taxon>Basidiomycota</taxon>
        <taxon>Agaricomycotina</taxon>
        <taxon>Agaricomycetes</taxon>
        <taxon>Agaricomycetidae</taxon>
        <taxon>Agaricales</taxon>
        <taxon>Agaricineae</taxon>
        <taxon>Strophariaceae</taxon>
        <taxon>Agrocybe</taxon>
    </lineage>
</organism>
<sequence>MPLQFLFYPSMLKLLIDTKNTFDPYNLSSLGLSSLPPPPRFRYDPRPYPRPHPHFTPRFDSRLLRLPFVSSVLGVFSQLEALKRRHPMPPRPRPRYSYLQRPLIIKHELTFNKTSL</sequence>
<accession>A0A9W8JQ85</accession>
<name>A0A9W8JQ85_9AGAR</name>
<reference evidence="1" key="1">
    <citation type="submission" date="2022-07" db="EMBL/GenBank/DDBJ databases">
        <title>Genome Sequence of Agrocybe chaxingu.</title>
        <authorList>
            <person name="Buettner E."/>
        </authorList>
    </citation>
    <scope>NUCLEOTIDE SEQUENCE</scope>
    <source>
        <strain evidence="1">MP-N11</strain>
    </source>
</reference>
<dbReference type="AlphaFoldDB" id="A0A9W8JQ85"/>
<keyword evidence="2" id="KW-1185">Reference proteome</keyword>
<proteinExistence type="predicted"/>